<protein>
    <submittedName>
        <fullName evidence="1">Uncharacterized protein</fullName>
    </submittedName>
</protein>
<dbReference type="PANTHER" id="PTHR45786:SF74">
    <property type="entry name" value="ATP-DEPENDENT DNA HELICASE"/>
    <property type="match status" value="1"/>
</dbReference>
<reference evidence="1 2" key="1">
    <citation type="journal article" date="2019" name="Sci. Rep.">
        <title>Orb-weaving spider Araneus ventricosus genome elucidates the spidroin gene catalogue.</title>
        <authorList>
            <person name="Kono N."/>
            <person name="Nakamura H."/>
            <person name="Ohtoshi R."/>
            <person name="Moran D.A.P."/>
            <person name="Shinohara A."/>
            <person name="Yoshida Y."/>
            <person name="Fujiwara M."/>
            <person name="Mori M."/>
            <person name="Tomita M."/>
            <person name="Arakawa K."/>
        </authorList>
    </citation>
    <scope>NUCLEOTIDE SEQUENCE [LARGE SCALE GENOMIC DNA]</scope>
</reference>
<proteinExistence type="predicted"/>
<dbReference type="AlphaFoldDB" id="A0A4Y2E9R7"/>
<evidence type="ECO:0000313" key="2">
    <source>
        <dbReference type="Proteomes" id="UP000499080"/>
    </source>
</evidence>
<dbReference type="PANTHER" id="PTHR45786">
    <property type="entry name" value="DNA BINDING PROTEIN-LIKE"/>
    <property type="match status" value="1"/>
</dbReference>
<sequence>MLDSTVFKTTFRIQGQVYNKPGSLISLPNEEEKFLQIYFHGNEEAEAKRRCKLISGTTKSLIESLQKMLHENNHYVQKFKMTIEDNPTEDLQIVIKAYKKPIKGPRTCF</sequence>
<keyword evidence="2" id="KW-1185">Reference proteome</keyword>
<gene>
    <name evidence="1" type="ORF">AVEN_96664_1</name>
</gene>
<comment type="caution">
    <text evidence="1">The sequence shown here is derived from an EMBL/GenBank/DDBJ whole genome shotgun (WGS) entry which is preliminary data.</text>
</comment>
<dbReference type="Proteomes" id="UP000499080">
    <property type="component" value="Unassembled WGS sequence"/>
</dbReference>
<evidence type="ECO:0000313" key="1">
    <source>
        <dbReference type="EMBL" id="GBM25086.1"/>
    </source>
</evidence>
<dbReference type="OrthoDB" id="10051381at2759"/>
<organism evidence="1 2">
    <name type="scientific">Araneus ventricosus</name>
    <name type="common">Orbweaver spider</name>
    <name type="synonym">Epeira ventricosa</name>
    <dbReference type="NCBI Taxonomy" id="182803"/>
    <lineage>
        <taxon>Eukaryota</taxon>
        <taxon>Metazoa</taxon>
        <taxon>Ecdysozoa</taxon>
        <taxon>Arthropoda</taxon>
        <taxon>Chelicerata</taxon>
        <taxon>Arachnida</taxon>
        <taxon>Araneae</taxon>
        <taxon>Araneomorphae</taxon>
        <taxon>Entelegynae</taxon>
        <taxon>Araneoidea</taxon>
        <taxon>Araneidae</taxon>
        <taxon>Araneus</taxon>
    </lineage>
</organism>
<accession>A0A4Y2E9R7</accession>
<dbReference type="EMBL" id="BGPR01000531">
    <property type="protein sequence ID" value="GBM25086.1"/>
    <property type="molecule type" value="Genomic_DNA"/>
</dbReference>
<name>A0A4Y2E9R7_ARAVE</name>